<dbReference type="InterPro" id="IPR018108">
    <property type="entry name" value="MCP_transmembrane"/>
</dbReference>
<evidence type="ECO:0000313" key="8">
    <source>
        <dbReference type="Proteomes" id="UP000887565"/>
    </source>
</evidence>
<organism evidence="8 9">
    <name type="scientific">Romanomermis culicivorax</name>
    <name type="common">Nematode worm</name>
    <dbReference type="NCBI Taxonomy" id="13658"/>
    <lineage>
        <taxon>Eukaryota</taxon>
        <taxon>Metazoa</taxon>
        <taxon>Ecdysozoa</taxon>
        <taxon>Nematoda</taxon>
        <taxon>Enoplea</taxon>
        <taxon>Dorylaimia</taxon>
        <taxon>Mermithida</taxon>
        <taxon>Mermithoidea</taxon>
        <taxon>Mermithidae</taxon>
        <taxon>Romanomermis</taxon>
    </lineage>
</organism>
<comment type="similarity">
    <text evidence="2 6">Belongs to the mitochondrial carrier (TC 2.A.29) family.</text>
</comment>
<dbReference type="SUPFAM" id="SSF103506">
    <property type="entry name" value="Mitochondrial carrier"/>
    <property type="match status" value="1"/>
</dbReference>
<protein>
    <submittedName>
        <fullName evidence="9">ADP/ATP translocase</fullName>
    </submittedName>
</protein>
<reference evidence="9" key="1">
    <citation type="submission" date="2022-11" db="UniProtKB">
        <authorList>
            <consortium name="WormBaseParasite"/>
        </authorList>
    </citation>
    <scope>IDENTIFICATION</scope>
</reference>
<evidence type="ECO:0000256" key="2">
    <source>
        <dbReference type="ARBA" id="ARBA00006375"/>
    </source>
</evidence>
<keyword evidence="6" id="KW-0813">Transport</keyword>
<feature type="transmembrane region" description="Helical" evidence="7">
    <location>
        <begin position="12"/>
        <end position="33"/>
    </location>
</feature>
<dbReference type="PROSITE" id="PS50920">
    <property type="entry name" value="SOLCAR"/>
    <property type="match status" value="1"/>
</dbReference>
<name>A0A915I007_ROMCU</name>
<keyword evidence="4 5" id="KW-0472">Membrane</keyword>
<proteinExistence type="inferred from homology"/>
<keyword evidence="3 5" id="KW-0812">Transmembrane</keyword>
<keyword evidence="8" id="KW-1185">Reference proteome</keyword>
<dbReference type="Pfam" id="PF00153">
    <property type="entry name" value="Mito_carr"/>
    <property type="match status" value="1"/>
</dbReference>
<dbReference type="Gene3D" id="1.50.40.10">
    <property type="entry name" value="Mitochondrial carrier domain"/>
    <property type="match status" value="1"/>
</dbReference>
<evidence type="ECO:0000256" key="3">
    <source>
        <dbReference type="ARBA" id="ARBA00022692"/>
    </source>
</evidence>
<dbReference type="AlphaFoldDB" id="A0A915I007"/>
<feature type="repeat" description="Solcar" evidence="5">
    <location>
        <begin position="49"/>
        <end position="139"/>
    </location>
</feature>
<dbReference type="Proteomes" id="UP000887565">
    <property type="component" value="Unplaced"/>
</dbReference>
<dbReference type="GO" id="GO:0016020">
    <property type="term" value="C:membrane"/>
    <property type="evidence" value="ECO:0007669"/>
    <property type="project" value="UniProtKB-SubCell"/>
</dbReference>
<accession>A0A915I007</accession>
<keyword evidence="7" id="KW-1133">Transmembrane helix</keyword>
<comment type="subcellular location">
    <subcellularLocation>
        <location evidence="1">Membrane</location>
        <topology evidence="1">Multi-pass membrane protein</topology>
    </subcellularLocation>
</comment>
<evidence type="ECO:0000256" key="7">
    <source>
        <dbReference type="SAM" id="Phobius"/>
    </source>
</evidence>
<dbReference type="InterPro" id="IPR023395">
    <property type="entry name" value="MCP_dom_sf"/>
</dbReference>
<evidence type="ECO:0000256" key="6">
    <source>
        <dbReference type="RuleBase" id="RU000488"/>
    </source>
</evidence>
<evidence type="ECO:0000256" key="1">
    <source>
        <dbReference type="ARBA" id="ARBA00004141"/>
    </source>
</evidence>
<evidence type="ECO:0000256" key="4">
    <source>
        <dbReference type="ARBA" id="ARBA00023136"/>
    </source>
</evidence>
<dbReference type="WBParaSite" id="nRc.2.0.1.t07436-RA">
    <property type="protein sequence ID" value="nRc.2.0.1.t07436-RA"/>
    <property type="gene ID" value="nRc.2.0.1.g07436"/>
</dbReference>
<feature type="transmembrane region" description="Helical" evidence="7">
    <location>
        <begin position="45"/>
        <end position="66"/>
    </location>
</feature>
<evidence type="ECO:0000313" key="9">
    <source>
        <dbReference type="WBParaSite" id="nRc.2.0.1.t07436-RA"/>
    </source>
</evidence>
<evidence type="ECO:0000256" key="5">
    <source>
        <dbReference type="PROSITE-ProRule" id="PRU00282"/>
    </source>
</evidence>
<sequence length="151" mass="16910">MAVILILKRHLLWRKVVGAYIYCGVMFSGWDLVNRLPWRRNDVSLFYFDSLLFPAGVLATATAFSLPFDVLRRKMMAYDPSLPKNGNCDVVASTLRDAVVNTYKDAGFPGFLRGFCASVIKSAPQAVVFYFAFKVTQQGVVATIGREKTKK</sequence>